<evidence type="ECO:0000256" key="1">
    <source>
        <dbReference type="SAM" id="MobiDB-lite"/>
    </source>
</evidence>
<sequence>MEDNKGTKRTGISVQTSVGDEAATTGGHSDRMSCVASGHTSTATGAGCGGCSTTAKPALQRTGATVHEDSDQESAVSINAEREEELLRSPVQATEGSNSGNKRGPRKKPSKEGLKAKARYKAAVGICNRLEGKSSLKEEEVKRLAWAREEVKNGRAHFATRNWCNASDPAYANRIEEHIAGKRQRSTESEPKAPSKKRKCKDVAGKLDVKHADDKPTTSKAAAAANEIAKRHLTVALIDRSNPLGQMSQERWKIVEMKLLEALFSRMDAEPSAPMPSFDGAGWLSGVKILKCNDDPTLTWVREAVRTLPNLWEGAKLEVVDRSSIPSVPKAKVTIPRVVDPEHALRLLQRQNPDVPTSDWRVLSVAKSINEDGGQSYILQINKAAEDILYARFGKMAWGVGSVFLRLKKRHPADGNKNTLEMGEVEKDLGIEEIMATSLVLQEVEVEKEPSQQSDGPKPRAEGTPSEPPQK</sequence>
<proteinExistence type="predicted"/>
<organism evidence="3">
    <name type="scientific">Bactrocera tryoni</name>
    <name type="common">Queensland fruit fly</name>
    <name type="synonym">Tephritis tryoni</name>
    <dbReference type="NCBI Taxonomy" id="59916"/>
    <lineage>
        <taxon>Eukaryota</taxon>
        <taxon>Metazoa</taxon>
        <taxon>Ecdysozoa</taxon>
        <taxon>Arthropoda</taxon>
        <taxon>Hexapoda</taxon>
        <taxon>Insecta</taxon>
        <taxon>Pterygota</taxon>
        <taxon>Neoptera</taxon>
        <taxon>Endopterygota</taxon>
        <taxon>Diptera</taxon>
        <taxon>Brachycera</taxon>
        <taxon>Muscomorpha</taxon>
        <taxon>Tephritoidea</taxon>
        <taxon>Tephritidae</taxon>
        <taxon>Bactrocera</taxon>
        <taxon>Bactrocera</taxon>
    </lineage>
</organism>
<evidence type="ECO:0000313" key="3">
    <source>
        <dbReference type="EMBL" id="AMS38354.1"/>
    </source>
</evidence>
<feature type="region of interest" description="Disordered" evidence="1">
    <location>
        <begin position="443"/>
        <end position="471"/>
    </location>
</feature>
<reference evidence="3" key="1">
    <citation type="journal article" date="2014" name="BMC Genomics">
        <title>The draft genome of the pest tephritid fruit fly Bactrocera tryoni: resources for the genomic analysis of hybridising species.</title>
        <authorList>
            <person name="Gilchrist A.S."/>
            <person name="Shearman D.C."/>
            <person name="Frommer M."/>
            <person name="Raphael K.A."/>
            <person name="Deshpande N.P."/>
            <person name="Wilkins M.R."/>
            <person name="Sherwin W.B."/>
            <person name="Sved J.A."/>
        </authorList>
    </citation>
    <scope>NUCLEOTIDE SEQUENCE</scope>
</reference>
<feature type="domain" description="DUF4780" evidence="2">
    <location>
        <begin position="230"/>
        <end position="405"/>
    </location>
</feature>
<feature type="compositionally biased region" description="Polar residues" evidence="1">
    <location>
        <begin position="91"/>
        <end position="101"/>
    </location>
</feature>
<feature type="compositionally biased region" description="Low complexity" evidence="1">
    <location>
        <begin position="36"/>
        <end position="55"/>
    </location>
</feature>
<feature type="region of interest" description="Disordered" evidence="1">
    <location>
        <begin position="178"/>
        <end position="201"/>
    </location>
</feature>
<reference evidence="3" key="2">
    <citation type="submission" date="2016-01" db="EMBL/GenBank/DDBJ databases">
        <authorList>
            <person name="Oliw E.H."/>
        </authorList>
    </citation>
    <scope>NUCLEOTIDE SEQUENCE</scope>
</reference>
<dbReference type="Pfam" id="PF16012">
    <property type="entry name" value="DUF4780"/>
    <property type="match status" value="1"/>
</dbReference>
<dbReference type="EMBL" id="KU543675">
    <property type="protein sequence ID" value="AMS38354.1"/>
    <property type="molecule type" value="Genomic_DNA"/>
</dbReference>
<dbReference type="AlphaFoldDB" id="A0A142LX28"/>
<accession>A0A142LX28</accession>
<feature type="region of interest" description="Disordered" evidence="1">
    <location>
        <begin position="1"/>
        <end position="116"/>
    </location>
</feature>
<protein>
    <recommendedName>
        <fullName evidence="2">DUF4780 domain-containing protein</fullName>
    </recommendedName>
</protein>
<evidence type="ECO:0000259" key="2">
    <source>
        <dbReference type="Pfam" id="PF16012"/>
    </source>
</evidence>
<dbReference type="InterPro" id="IPR031961">
    <property type="entry name" value="DUF4780"/>
</dbReference>
<feature type="compositionally biased region" description="Basic and acidic residues" evidence="1">
    <location>
        <begin position="178"/>
        <end position="193"/>
    </location>
</feature>
<name>A0A142LX28_BACRY</name>